<feature type="region of interest" description="Disordered" evidence="6">
    <location>
        <begin position="1"/>
        <end position="25"/>
    </location>
</feature>
<dbReference type="GO" id="GO:0004499">
    <property type="term" value="F:N,N-dimethylaniline monooxygenase activity"/>
    <property type="evidence" value="ECO:0007669"/>
    <property type="project" value="InterPro"/>
</dbReference>
<dbReference type="AlphaFoldDB" id="A0AAN8EIL7"/>
<evidence type="ECO:0000256" key="5">
    <source>
        <dbReference type="ARBA" id="ARBA00023002"/>
    </source>
</evidence>
<proteinExistence type="inferred from homology"/>
<comment type="caution">
    <text evidence="7">The sequence shown here is derived from an EMBL/GenBank/DDBJ whole genome shotgun (WGS) entry which is preliminary data.</text>
</comment>
<comment type="similarity">
    <text evidence="2">Belongs to the FAD-binding monooxygenase family.</text>
</comment>
<feature type="compositionally biased region" description="Low complexity" evidence="6">
    <location>
        <begin position="14"/>
        <end position="25"/>
    </location>
</feature>
<keyword evidence="8" id="KW-1185">Reference proteome</keyword>
<comment type="cofactor">
    <cofactor evidence="1">
        <name>FAD</name>
        <dbReference type="ChEBI" id="CHEBI:57692"/>
    </cofactor>
</comment>
<dbReference type="InterPro" id="IPR051209">
    <property type="entry name" value="FAD-bind_Monooxygenase_sf"/>
</dbReference>
<dbReference type="SUPFAM" id="SSF51905">
    <property type="entry name" value="FAD/NAD(P)-binding domain"/>
    <property type="match status" value="3"/>
</dbReference>
<dbReference type="Pfam" id="PF00743">
    <property type="entry name" value="FMO-like"/>
    <property type="match status" value="1"/>
</dbReference>
<keyword evidence="5" id="KW-0560">Oxidoreductase</keyword>
<evidence type="ECO:0000256" key="3">
    <source>
        <dbReference type="ARBA" id="ARBA00022630"/>
    </source>
</evidence>
<keyword evidence="4" id="KW-0274">FAD</keyword>
<dbReference type="Proteomes" id="UP001316803">
    <property type="component" value="Unassembled WGS sequence"/>
</dbReference>
<evidence type="ECO:0000313" key="7">
    <source>
        <dbReference type="EMBL" id="KAK5956729.1"/>
    </source>
</evidence>
<dbReference type="EMBL" id="JAKLMC020000004">
    <property type="protein sequence ID" value="KAK5956729.1"/>
    <property type="molecule type" value="Genomic_DNA"/>
</dbReference>
<dbReference type="Gene3D" id="3.50.50.60">
    <property type="entry name" value="FAD/NAD(P)-binding domain"/>
    <property type="match status" value="2"/>
</dbReference>
<evidence type="ECO:0000313" key="8">
    <source>
        <dbReference type="Proteomes" id="UP001316803"/>
    </source>
</evidence>
<name>A0AAN8EIL7_9EURO</name>
<evidence type="ECO:0000256" key="6">
    <source>
        <dbReference type="SAM" id="MobiDB-lite"/>
    </source>
</evidence>
<evidence type="ECO:0000256" key="1">
    <source>
        <dbReference type="ARBA" id="ARBA00001974"/>
    </source>
</evidence>
<evidence type="ECO:0000256" key="4">
    <source>
        <dbReference type="ARBA" id="ARBA00022827"/>
    </source>
</evidence>
<dbReference type="PANTHER" id="PTHR42877">
    <property type="entry name" value="L-ORNITHINE N(5)-MONOOXYGENASE-RELATED"/>
    <property type="match status" value="1"/>
</dbReference>
<dbReference type="InterPro" id="IPR036188">
    <property type="entry name" value="FAD/NAD-bd_sf"/>
</dbReference>
<gene>
    <name evidence="7" type="ORF">OHC33_002216</name>
</gene>
<protein>
    <recommendedName>
        <fullName evidence="9">Sterigmatocystin biosynthesis monooxygenase stcW</fullName>
    </recommendedName>
</protein>
<dbReference type="GO" id="GO:0050661">
    <property type="term" value="F:NADP binding"/>
    <property type="evidence" value="ECO:0007669"/>
    <property type="project" value="InterPro"/>
</dbReference>
<accession>A0AAN8EIL7</accession>
<sequence>MAPSVAEIPSPTDGQGNTANGANGHHNSSSLYNDLGWQVADESGYRILEQPYGTLAPLRIIHIGAGASGICFAKFYEDRLADRNISIQLYDKNHDVGGTWLENRYPGCACDIPSAAYQFTWERNPNWSQYYSESPEIWRYFKDTTDKYGLNKYIKLKHQISSATWDDEAGEWVVRIKNLSDNTEFTDRCHVLINGSGVLNNWKWPDIKGLHSFKGVLEHTANYTEGQDLSGKRVAVIGIGSSGIQCISKISSQVKQLYTWIKSPTWITAGFAQKFAGENGANFAYTDEQKKEFAKNPELFLKYSKMIESELNQRFKFILKNTAPAKDAIDFAANEMSTKLNGDQRLMDAMIPKNFGVGCRRPTPGNGFLEALGRENVHVFTNGVMREITPTGFIDAEGNAFEVDIIICATGFNTSWIPRFPVVGEQGKVLQEMWKDGPVPSYLSIAAPYMPNYFITPGPYGPLGHGSFLPILECLHGNVIEIVKKMQKDRIKKVVPREDVARQFTNHADLFLKRTAWTDPCSSWFKQGKLDGPLPMFCGSRLTYLELLGSPRFEDYHITYKNDKNMFAFLGNGFEVREFDGRDLSYYIGLLDDVGDKQLDLEAELSKDMEKLMPQIAEVKDEKVEAVAGLS</sequence>
<dbReference type="InterPro" id="IPR020946">
    <property type="entry name" value="Flavin_mOase-like"/>
</dbReference>
<reference evidence="7 8" key="1">
    <citation type="submission" date="2022-12" db="EMBL/GenBank/DDBJ databases">
        <title>Genomic features and morphological characterization of a novel Knufia sp. strain isolated from spacecraft assembly facility.</title>
        <authorList>
            <person name="Teixeira M."/>
            <person name="Chander A.M."/>
            <person name="Stajich J.E."/>
            <person name="Venkateswaran K."/>
        </authorList>
    </citation>
    <scope>NUCLEOTIDE SEQUENCE [LARGE SCALE GENOMIC DNA]</scope>
    <source>
        <strain evidence="7 8">FJI-L2-BK-P2</strain>
    </source>
</reference>
<dbReference type="GO" id="GO:0050660">
    <property type="term" value="F:flavin adenine dinucleotide binding"/>
    <property type="evidence" value="ECO:0007669"/>
    <property type="project" value="InterPro"/>
</dbReference>
<organism evidence="7 8">
    <name type="scientific">Knufia fluminis</name>
    <dbReference type="NCBI Taxonomy" id="191047"/>
    <lineage>
        <taxon>Eukaryota</taxon>
        <taxon>Fungi</taxon>
        <taxon>Dikarya</taxon>
        <taxon>Ascomycota</taxon>
        <taxon>Pezizomycotina</taxon>
        <taxon>Eurotiomycetes</taxon>
        <taxon>Chaetothyriomycetidae</taxon>
        <taxon>Chaetothyriales</taxon>
        <taxon>Trichomeriaceae</taxon>
        <taxon>Knufia</taxon>
    </lineage>
</organism>
<evidence type="ECO:0000256" key="2">
    <source>
        <dbReference type="ARBA" id="ARBA00010139"/>
    </source>
</evidence>
<evidence type="ECO:0008006" key="9">
    <source>
        <dbReference type="Google" id="ProtNLM"/>
    </source>
</evidence>
<dbReference type="PANTHER" id="PTHR42877:SF7">
    <property type="entry name" value="FLAVIN-BINDING MONOOXYGENASE-RELATED"/>
    <property type="match status" value="1"/>
</dbReference>
<keyword evidence="3" id="KW-0285">Flavoprotein</keyword>